<dbReference type="InterPro" id="IPR007351">
    <property type="entry name" value="YjbR"/>
</dbReference>
<gene>
    <name evidence="1" type="ORF">SAMN05421546_1723</name>
</gene>
<dbReference type="Proteomes" id="UP000241788">
    <property type="component" value="Unassembled WGS sequence"/>
</dbReference>
<dbReference type="Gene3D" id="3.90.1150.30">
    <property type="match status" value="1"/>
</dbReference>
<evidence type="ECO:0000313" key="2">
    <source>
        <dbReference type="Proteomes" id="UP000241788"/>
    </source>
</evidence>
<dbReference type="PANTHER" id="PTHR35145">
    <property type="entry name" value="CYTOPLASMIC PROTEIN-RELATED"/>
    <property type="match status" value="1"/>
</dbReference>
<accession>A0A1N6VAT8</accession>
<evidence type="ECO:0000313" key="1">
    <source>
        <dbReference type="EMBL" id="SIQ74974.1"/>
    </source>
</evidence>
<dbReference type="STRING" id="1604334.SAMN05421546_1723"/>
<dbReference type="GO" id="GO:0003677">
    <property type="term" value="F:DNA binding"/>
    <property type="evidence" value="ECO:0007669"/>
    <property type="project" value="UniProtKB-KW"/>
</dbReference>
<dbReference type="InterPro" id="IPR038056">
    <property type="entry name" value="YjbR-like_sf"/>
</dbReference>
<dbReference type="EMBL" id="FTLW01000004">
    <property type="protein sequence ID" value="SIQ74974.1"/>
    <property type="molecule type" value="Genomic_DNA"/>
</dbReference>
<dbReference type="AlphaFoldDB" id="A0A1N6VAT8"/>
<dbReference type="OrthoDB" id="9804614at2"/>
<organism evidence="1 2">
    <name type="scientific">Solilutibacter tolerans</name>
    <dbReference type="NCBI Taxonomy" id="1604334"/>
    <lineage>
        <taxon>Bacteria</taxon>
        <taxon>Pseudomonadati</taxon>
        <taxon>Pseudomonadota</taxon>
        <taxon>Gammaproteobacteria</taxon>
        <taxon>Lysobacterales</taxon>
        <taxon>Lysobacteraceae</taxon>
        <taxon>Solilutibacter</taxon>
    </lineage>
</organism>
<sequence>MNVVKVRKLVSGWPGVEEDLKWGCDVVWSVAGKMFCVLPEDQRTGPCFKVPDEDFLAITDRPSIIPAPYLARAKWVLLENGKAMPEAEQRAAIRTIYELIRAKLPKKTQRELAD</sequence>
<reference evidence="2" key="1">
    <citation type="submission" date="2017-01" db="EMBL/GenBank/DDBJ databases">
        <authorList>
            <person name="Varghese N."/>
            <person name="Submissions S."/>
        </authorList>
    </citation>
    <scope>NUCLEOTIDE SEQUENCE [LARGE SCALE GENOMIC DNA]</scope>
    <source>
        <strain evidence="2">UM1</strain>
    </source>
</reference>
<keyword evidence="1" id="KW-0238">DNA-binding</keyword>
<dbReference type="InterPro" id="IPR058532">
    <property type="entry name" value="YjbR/MT2646/Rv2570-like"/>
</dbReference>
<keyword evidence="2" id="KW-1185">Reference proteome</keyword>
<proteinExistence type="predicted"/>
<dbReference type="PANTHER" id="PTHR35145:SF1">
    <property type="entry name" value="CYTOPLASMIC PROTEIN"/>
    <property type="match status" value="1"/>
</dbReference>
<dbReference type="RefSeq" id="WP_076587313.1">
    <property type="nucleotide sequence ID" value="NZ_FTLW01000004.1"/>
</dbReference>
<dbReference type="Pfam" id="PF04237">
    <property type="entry name" value="YjbR"/>
    <property type="match status" value="1"/>
</dbReference>
<protein>
    <submittedName>
        <fullName evidence="1">Predicted DNA-binding protein, MmcQ/YjbR family</fullName>
    </submittedName>
</protein>
<name>A0A1N6VAT8_9GAMM</name>
<dbReference type="SUPFAM" id="SSF142906">
    <property type="entry name" value="YjbR-like"/>
    <property type="match status" value="1"/>
</dbReference>